<gene>
    <name evidence="1" type="ORF">MGAL_10B061576</name>
</gene>
<proteinExistence type="predicted"/>
<evidence type="ECO:0000313" key="2">
    <source>
        <dbReference type="Proteomes" id="UP000596742"/>
    </source>
</evidence>
<dbReference type="EMBL" id="UYJE01000971">
    <property type="protein sequence ID" value="VDH98009.1"/>
    <property type="molecule type" value="Genomic_DNA"/>
</dbReference>
<protein>
    <submittedName>
        <fullName evidence="1">Uncharacterized protein</fullName>
    </submittedName>
</protein>
<evidence type="ECO:0000313" key="1">
    <source>
        <dbReference type="EMBL" id="VDH98009.1"/>
    </source>
</evidence>
<name>A0A8B6BZ83_MYTGA</name>
<comment type="caution">
    <text evidence="1">The sequence shown here is derived from an EMBL/GenBank/DDBJ whole genome shotgun (WGS) entry which is preliminary data.</text>
</comment>
<reference evidence="1" key="1">
    <citation type="submission" date="2018-11" db="EMBL/GenBank/DDBJ databases">
        <authorList>
            <person name="Alioto T."/>
            <person name="Alioto T."/>
        </authorList>
    </citation>
    <scope>NUCLEOTIDE SEQUENCE</scope>
</reference>
<organism evidence="1 2">
    <name type="scientific">Mytilus galloprovincialis</name>
    <name type="common">Mediterranean mussel</name>
    <dbReference type="NCBI Taxonomy" id="29158"/>
    <lineage>
        <taxon>Eukaryota</taxon>
        <taxon>Metazoa</taxon>
        <taxon>Spiralia</taxon>
        <taxon>Lophotrochozoa</taxon>
        <taxon>Mollusca</taxon>
        <taxon>Bivalvia</taxon>
        <taxon>Autobranchia</taxon>
        <taxon>Pteriomorphia</taxon>
        <taxon>Mytilida</taxon>
        <taxon>Mytiloidea</taxon>
        <taxon>Mytilidae</taxon>
        <taxon>Mytilinae</taxon>
        <taxon>Mytilus</taxon>
    </lineage>
</organism>
<keyword evidence="2" id="KW-1185">Reference proteome</keyword>
<dbReference type="Proteomes" id="UP000596742">
    <property type="component" value="Unassembled WGS sequence"/>
</dbReference>
<sequence length="75" mass="8904">MEELYKKSTDVVMIDLTNENNTGNQERNCKKRKLIEISSEEDDKKDDVSVRNNPCMFNLIRERELSGRMKKLLIR</sequence>
<accession>A0A8B6BZ83</accession>
<dbReference type="AlphaFoldDB" id="A0A8B6BZ83"/>